<reference evidence="2 3" key="1">
    <citation type="journal article" date="2018" name="Environ. Microbiol.">
        <title>Isolation and genomic characterization of Novimethylophilus kurashikiensis gen. nov. sp. nov., a new lanthanide-dependent methylotrophic species of Methylophilaceae.</title>
        <authorList>
            <person name="Lv H."/>
            <person name="Sahin N."/>
            <person name="Tani A."/>
        </authorList>
    </citation>
    <scope>NUCLEOTIDE SEQUENCE [LARGE SCALE GENOMIC DNA]</scope>
    <source>
        <strain evidence="2 3">La2-4</strain>
    </source>
</reference>
<gene>
    <name evidence="2" type="ORF">NMK_2477</name>
</gene>
<feature type="transmembrane region" description="Helical" evidence="1">
    <location>
        <begin position="101"/>
        <end position="120"/>
    </location>
</feature>
<sequence>MKDFPSYMRSVSDSLPVLFVSALMYHISRLLTLRHDGTGLPASNSRYIWILLGIYLFMSQLTFWADHGEVSLVGVVVELIPLFILRTLLGYVKKLRAFSGYLLIGIGIQSLFLLMMALGGHGGHEVDFFMNTWCFLAYMRLLLRLPKEE</sequence>
<feature type="transmembrane region" description="Helical" evidence="1">
    <location>
        <begin position="47"/>
        <end position="65"/>
    </location>
</feature>
<evidence type="ECO:0000313" key="2">
    <source>
        <dbReference type="EMBL" id="GBG14876.1"/>
    </source>
</evidence>
<keyword evidence="1" id="KW-1133">Transmembrane helix</keyword>
<proteinExistence type="predicted"/>
<dbReference type="Proteomes" id="UP000245081">
    <property type="component" value="Unassembled WGS sequence"/>
</dbReference>
<keyword evidence="3" id="KW-1185">Reference proteome</keyword>
<dbReference type="RefSeq" id="WP_146187200.1">
    <property type="nucleotide sequence ID" value="NZ_BDOQ01000010.1"/>
</dbReference>
<protein>
    <submittedName>
        <fullName evidence="2">Membrane protein</fullName>
    </submittedName>
</protein>
<feature type="transmembrane region" description="Helical" evidence="1">
    <location>
        <begin position="71"/>
        <end position="89"/>
    </location>
</feature>
<organism evidence="2 3">
    <name type="scientific">Novimethylophilus kurashikiensis</name>
    <dbReference type="NCBI Taxonomy" id="1825523"/>
    <lineage>
        <taxon>Bacteria</taxon>
        <taxon>Pseudomonadati</taxon>
        <taxon>Pseudomonadota</taxon>
        <taxon>Betaproteobacteria</taxon>
        <taxon>Nitrosomonadales</taxon>
        <taxon>Methylophilaceae</taxon>
        <taxon>Novimethylophilus</taxon>
    </lineage>
</organism>
<comment type="caution">
    <text evidence="2">The sequence shown here is derived from an EMBL/GenBank/DDBJ whole genome shotgun (WGS) entry which is preliminary data.</text>
</comment>
<feature type="transmembrane region" description="Helical" evidence="1">
    <location>
        <begin position="6"/>
        <end position="27"/>
    </location>
</feature>
<dbReference type="EMBL" id="BDOQ01000010">
    <property type="protein sequence ID" value="GBG14876.1"/>
    <property type="molecule type" value="Genomic_DNA"/>
</dbReference>
<keyword evidence="1" id="KW-0812">Transmembrane</keyword>
<accession>A0A2R5F9I1</accession>
<dbReference type="AlphaFoldDB" id="A0A2R5F9I1"/>
<name>A0A2R5F9I1_9PROT</name>
<evidence type="ECO:0000256" key="1">
    <source>
        <dbReference type="SAM" id="Phobius"/>
    </source>
</evidence>
<keyword evidence="1" id="KW-0472">Membrane</keyword>
<evidence type="ECO:0000313" key="3">
    <source>
        <dbReference type="Proteomes" id="UP000245081"/>
    </source>
</evidence>